<evidence type="ECO:0000256" key="1">
    <source>
        <dbReference type="SAM" id="Phobius"/>
    </source>
</evidence>
<dbReference type="RefSeq" id="WP_186910601.1">
    <property type="nucleotide sequence ID" value="NZ_JACOFV010000001.1"/>
</dbReference>
<dbReference type="Proteomes" id="UP000634011">
    <property type="component" value="Unassembled WGS sequence"/>
</dbReference>
<dbReference type="AlphaFoldDB" id="A0A923KNK2"/>
<name>A0A923KNK2_9BURK</name>
<feature type="domain" description="AB hydrolase-1" evidence="2">
    <location>
        <begin position="45"/>
        <end position="274"/>
    </location>
</feature>
<dbReference type="GO" id="GO:0016787">
    <property type="term" value="F:hydrolase activity"/>
    <property type="evidence" value="ECO:0007669"/>
    <property type="project" value="UniProtKB-KW"/>
</dbReference>
<dbReference type="InterPro" id="IPR000073">
    <property type="entry name" value="AB_hydrolase_1"/>
</dbReference>
<evidence type="ECO:0000313" key="4">
    <source>
        <dbReference type="Proteomes" id="UP000634011"/>
    </source>
</evidence>
<feature type="transmembrane region" description="Helical" evidence="1">
    <location>
        <begin position="133"/>
        <end position="153"/>
    </location>
</feature>
<dbReference type="Pfam" id="PF12697">
    <property type="entry name" value="Abhydrolase_6"/>
    <property type="match status" value="1"/>
</dbReference>
<sequence length="291" mass="31763">MKSDNSQKPEAVEIICKDGERLQGHFFKTGKSASGLPVLICPATGVKQHFYMRFANWLSEQGHDILVFDYRGVGLSLSGDLADSKASLTDWGRLDQVAALECLLNRTGHEQAVLLGHSAGGQMMGLMSNHARIARVVGVSISTGWFAGLRLAFRLKAMWGLRFFVPVGIKLLGYGPTAIIGLGENLPAVAAYQWGIWCAAGGYATNATKGKPEIDFHNQVRMPIIAFYAGDDDIANEATVDDLMRTFPHASKQVFKIQPAQVGLKSLGHIDWFRNSHQVVWPLLAKAIKGE</sequence>
<evidence type="ECO:0000313" key="3">
    <source>
        <dbReference type="EMBL" id="MBC3860666.1"/>
    </source>
</evidence>
<dbReference type="EMBL" id="JACOFV010000001">
    <property type="protein sequence ID" value="MBC3860666.1"/>
    <property type="molecule type" value="Genomic_DNA"/>
</dbReference>
<dbReference type="PIRSF" id="PIRSF037442">
    <property type="entry name" value="UCP037442_abhydr"/>
    <property type="match status" value="1"/>
</dbReference>
<keyword evidence="1" id="KW-0812">Transmembrane</keyword>
<reference evidence="3" key="1">
    <citation type="submission" date="2020-08" db="EMBL/GenBank/DDBJ databases">
        <title>Novel species isolated from subtropical streams in China.</title>
        <authorList>
            <person name="Lu H."/>
        </authorList>
    </citation>
    <scope>NUCLEOTIDE SEQUENCE</scope>
    <source>
        <strain evidence="3">KACC 12607</strain>
    </source>
</reference>
<dbReference type="Gene3D" id="3.40.50.1820">
    <property type="entry name" value="alpha/beta hydrolase"/>
    <property type="match status" value="1"/>
</dbReference>
<dbReference type="SUPFAM" id="SSF53474">
    <property type="entry name" value="alpha/beta-Hydrolases"/>
    <property type="match status" value="1"/>
</dbReference>
<gene>
    <name evidence="3" type="ORF">H8K32_01040</name>
</gene>
<keyword evidence="1" id="KW-0472">Membrane</keyword>
<protein>
    <submittedName>
        <fullName evidence="3">Alpha/beta fold hydrolase</fullName>
    </submittedName>
</protein>
<evidence type="ECO:0000259" key="2">
    <source>
        <dbReference type="Pfam" id="PF12697"/>
    </source>
</evidence>
<accession>A0A923KNK2</accession>
<dbReference type="InterPro" id="IPR017208">
    <property type="entry name" value="UCP037442_abhydr"/>
</dbReference>
<keyword evidence="4" id="KW-1185">Reference proteome</keyword>
<organism evidence="3 4">
    <name type="scientific">Undibacterium jejuense</name>
    <dbReference type="NCBI Taxonomy" id="1344949"/>
    <lineage>
        <taxon>Bacteria</taxon>
        <taxon>Pseudomonadati</taxon>
        <taxon>Pseudomonadota</taxon>
        <taxon>Betaproteobacteria</taxon>
        <taxon>Burkholderiales</taxon>
        <taxon>Oxalobacteraceae</taxon>
        <taxon>Undibacterium</taxon>
    </lineage>
</organism>
<keyword evidence="1" id="KW-1133">Transmembrane helix</keyword>
<proteinExistence type="predicted"/>
<dbReference type="InterPro" id="IPR029058">
    <property type="entry name" value="AB_hydrolase_fold"/>
</dbReference>
<keyword evidence="3" id="KW-0378">Hydrolase</keyword>
<comment type="caution">
    <text evidence="3">The sequence shown here is derived from an EMBL/GenBank/DDBJ whole genome shotgun (WGS) entry which is preliminary data.</text>
</comment>